<proteinExistence type="predicted"/>
<protein>
    <submittedName>
        <fullName evidence="1">Uncharacterized protein</fullName>
    </submittedName>
</protein>
<organism evidence="1 2">
    <name type="scientific">Mycobacteroides abscessus subsp. bolletii</name>
    <dbReference type="NCBI Taxonomy" id="319705"/>
    <lineage>
        <taxon>Bacteria</taxon>
        <taxon>Bacillati</taxon>
        <taxon>Actinomycetota</taxon>
        <taxon>Actinomycetes</taxon>
        <taxon>Mycobacteriales</taxon>
        <taxon>Mycobacteriaceae</taxon>
        <taxon>Mycobacteroides</taxon>
        <taxon>Mycobacteroides abscessus</taxon>
    </lineage>
</organism>
<dbReference type="AlphaFoldDB" id="A0A9Q7SEL8"/>
<evidence type="ECO:0000313" key="1">
    <source>
        <dbReference type="EMBL" id="SHX42654.1"/>
    </source>
</evidence>
<gene>
    <name evidence="1" type="ORF">SAMEA2275694_02608</name>
</gene>
<sequence length="70" mass="7548">MTADTTPNVLDFNKVIDKVTGAMDALKETAEAAGVDLSDDMPHLERELDRFFATRHAERDEASAALKGGA</sequence>
<dbReference type="Proteomes" id="UP000185183">
    <property type="component" value="Unassembled WGS sequence"/>
</dbReference>
<accession>A0A9Q7SEL8</accession>
<dbReference type="RefSeq" id="WP_074357524.1">
    <property type="nucleotide sequence ID" value="NZ_FSCP01000001.1"/>
</dbReference>
<reference evidence="1 2" key="1">
    <citation type="submission" date="2016-11" db="EMBL/GenBank/DDBJ databases">
        <authorList>
            <consortium name="Pathogen Informatics"/>
        </authorList>
    </citation>
    <scope>NUCLEOTIDE SEQUENCE [LARGE SCALE GENOMIC DNA]</scope>
    <source>
        <strain evidence="1 2">968</strain>
    </source>
</reference>
<comment type="caution">
    <text evidence="1">The sequence shown here is derived from an EMBL/GenBank/DDBJ whole genome shotgun (WGS) entry which is preliminary data.</text>
</comment>
<name>A0A9Q7SEL8_9MYCO</name>
<dbReference type="EMBL" id="FSFA01000003">
    <property type="protein sequence ID" value="SHX42654.1"/>
    <property type="molecule type" value="Genomic_DNA"/>
</dbReference>
<evidence type="ECO:0000313" key="2">
    <source>
        <dbReference type="Proteomes" id="UP000185183"/>
    </source>
</evidence>